<comment type="caution">
    <text evidence="1">The sequence shown here is derived from an EMBL/GenBank/DDBJ whole genome shotgun (WGS) entry which is preliminary data.</text>
</comment>
<dbReference type="InterPro" id="IPR029052">
    <property type="entry name" value="Metallo-depent_PP-like"/>
</dbReference>
<dbReference type="InterPro" id="IPR006179">
    <property type="entry name" value="5_nucleotidase/apyrase"/>
</dbReference>
<dbReference type="Proteomes" id="UP001221217">
    <property type="component" value="Unassembled WGS sequence"/>
</dbReference>
<reference evidence="1 2" key="1">
    <citation type="submission" date="2022-12" db="EMBL/GenBank/DDBJ databases">
        <title>Metagenome assembled genome from gulf of manar.</title>
        <authorList>
            <person name="Kohli P."/>
            <person name="Pk S."/>
            <person name="Venkata Ramana C."/>
            <person name="Sasikala C."/>
        </authorList>
    </citation>
    <scope>NUCLEOTIDE SEQUENCE [LARGE SCALE GENOMIC DNA]</scope>
    <source>
        <strain evidence="1">JB008</strain>
    </source>
</reference>
<proteinExistence type="predicted"/>
<gene>
    <name evidence="1" type="ORF">PQJ61_06480</name>
</gene>
<sequence length="303" mass="33318">MDKRVAYRLLAAVLLLAILPAALISADTDITIYYTASLNGNLIGCECKGVPKAGLSTTAAYLRELDQSSSIILDLGDFNDARTDELLSNTIMDLYVELGYDVISLGDQELASGVDFFKEASKKLNFICSNIEIDGQALSPEPVIVERKGIKIGIAAVINPDVFFFYPSGVKDRIELGDLEKAAADALDDLEAAGSSYNLLLYHGNTEAAKQFYAQQTGWDAVLSAHDQVLFEQQDGMRLMASPGEEGNRIGMLELSFRGNRLKEVSNTLRYFKYEADPEDEGVLQAFEDYKKELINNLKNGKK</sequence>
<dbReference type="EMBL" id="JAQQAL010000011">
    <property type="protein sequence ID" value="MDC7226392.1"/>
    <property type="molecule type" value="Genomic_DNA"/>
</dbReference>
<dbReference type="PANTHER" id="PTHR11575:SF24">
    <property type="entry name" value="5'-NUCLEOTIDASE"/>
    <property type="match status" value="1"/>
</dbReference>
<dbReference type="GO" id="GO:0009166">
    <property type="term" value="P:nucleotide catabolic process"/>
    <property type="evidence" value="ECO:0007669"/>
    <property type="project" value="InterPro"/>
</dbReference>
<evidence type="ECO:0000313" key="2">
    <source>
        <dbReference type="Proteomes" id="UP001221217"/>
    </source>
</evidence>
<dbReference type="AlphaFoldDB" id="A0AAJ1IEF2"/>
<accession>A0AAJ1IEF2</accession>
<organism evidence="1 2">
    <name type="scientific">Candidatus Thalassospirochaeta sargassi</name>
    <dbReference type="NCBI Taxonomy" id="3119039"/>
    <lineage>
        <taxon>Bacteria</taxon>
        <taxon>Pseudomonadati</taxon>
        <taxon>Spirochaetota</taxon>
        <taxon>Spirochaetia</taxon>
        <taxon>Spirochaetales</taxon>
        <taxon>Spirochaetaceae</taxon>
        <taxon>Candidatus Thalassospirochaeta</taxon>
    </lineage>
</organism>
<name>A0AAJ1IEF2_9SPIO</name>
<evidence type="ECO:0000313" key="1">
    <source>
        <dbReference type="EMBL" id="MDC7226392.1"/>
    </source>
</evidence>
<protein>
    <submittedName>
        <fullName evidence="1">Uncharacterized protein</fullName>
    </submittedName>
</protein>
<dbReference type="Gene3D" id="3.60.21.10">
    <property type="match status" value="1"/>
</dbReference>
<dbReference type="GO" id="GO:0016787">
    <property type="term" value="F:hydrolase activity"/>
    <property type="evidence" value="ECO:0007669"/>
    <property type="project" value="InterPro"/>
</dbReference>
<dbReference type="SUPFAM" id="SSF56300">
    <property type="entry name" value="Metallo-dependent phosphatases"/>
    <property type="match status" value="1"/>
</dbReference>
<dbReference type="PANTHER" id="PTHR11575">
    <property type="entry name" value="5'-NUCLEOTIDASE-RELATED"/>
    <property type="match status" value="1"/>
</dbReference>